<protein>
    <recommendedName>
        <fullName evidence="3">Selenocysteine protein</fullName>
    </recommendedName>
</protein>
<feature type="transmembrane region" description="Helical" evidence="1">
    <location>
        <begin position="279"/>
        <end position="300"/>
    </location>
</feature>
<keyword evidence="1" id="KW-0472">Membrane</keyword>
<feature type="transmembrane region" description="Helical" evidence="1">
    <location>
        <begin position="6"/>
        <end position="28"/>
    </location>
</feature>
<feature type="transmembrane region" description="Helical" evidence="1">
    <location>
        <begin position="320"/>
        <end position="339"/>
    </location>
</feature>
<organism evidence="2">
    <name type="scientific">Candidatus Methanophagaceae archaeon ANME-1 ERB6</name>
    <dbReference type="NCBI Taxonomy" id="2759912"/>
    <lineage>
        <taxon>Archaea</taxon>
        <taxon>Methanobacteriati</taxon>
        <taxon>Methanobacteriota</taxon>
        <taxon>Stenosarchaea group</taxon>
        <taxon>Methanomicrobia</taxon>
        <taxon>Candidatus Methanophagales</taxon>
        <taxon>Candidatus Methanophagaceae</taxon>
    </lineage>
</organism>
<reference evidence="2" key="1">
    <citation type="submission" date="2020-06" db="EMBL/GenBank/DDBJ databases">
        <title>Unique genomic features of the anaerobic methanotrophic archaea.</title>
        <authorList>
            <person name="Chadwick G.L."/>
            <person name="Skennerton C.T."/>
            <person name="Laso-Perez R."/>
            <person name="Leu A.O."/>
            <person name="Speth D.R."/>
            <person name="Yu H."/>
            <person name="Morgan-Lang C."/>
            <person name="Hatzenpichler R."/>
            <person name="Goudeau D."/>
            <person name="Malmstrom R."/>
            <person name="Brazelton W.J."/>
            <person name="Woyke T."/>
            <person name="Hallam S.J."/>
            <person name="Tyson G.W."/>
            <person name="Wegener G."/>
            <person name="Boetius A."/>
            <person name="Orphan V."/>
        </authorList>
    </citation>
    <scope>NUCLEOTIDE SEQUENCE</scope>
</reference>
<name>A0A7G9YVM8_9EURY</name>
<dbReference type="InterPro" id="IPR021552">
    <property type="entry name" value="ArsP_2"/>
</dbReference>
<evidence type="ECO:0000313" key="2">
    <source>
        <dbReference type="EMBL" id="QNO52062.1"/>
    </source>
</evidence>
<feature type="transmembrane region" description="Helical" evidence="1">
    <location>
        <begin position="255"/>
        <end position="272"/>
    </location>
</feature>
<gene>
    <name evidence="2" type="ORF">IPGHNFGK_00018</name>
</gene>
<dbReference type="NCBIfam" id="NF037962">
    <property type="entry name" value="arsenic_eff"/>
    <property type="match status" value="1"/>
</dbReference>
<feature type="transmembrane region" description="Helical" evidence="1">
    <location>
        <begin position="48"/>
        <end position="71"/>
    </location>
</feature>
<sequence>MAELTSVINHSVMITIFVFVMMLIVDYINVLTKGDMEKALKGGRSRQYAIASFLGATPGCLGAFANVSFYAHGLLSFGAIVGGMIATSGDEAFVMLALFPKEAVFLFAVLFILGIIGARIADKAASLFKIVPCQECKLQKVHYEEECHCFEPEVLKKFPKLSLPRYALFFFLFILLVGIGMGIVGPQTWNWQRITLLSLLLLTTFIVATVPDHYLKEHIWEHIVKKHLWQVFLWTFFSLLFITFGLQYWDLEGFVKANMILIFLICALVGIIPESGPHMIFVMMFANGLIPFSILLTSSIVQDGHGMLPLFSYTIKDSVLIKLFNLLFAIVIGLPLFLLGF</sequence>
<keyword evidence="1" id="KW-1133">Transmembrane helix</keyword>
<feature type="transmembrane region" description="Helical" evidence="1">
    <location>
        <begin position="103"/>
        <end position="121"/>
    </location>
</feature>
<dbReference type="EMBL" id="MT631500">
    <property type="protein sequence ID" value="QNO52062.1"/>
    <property type="molecule type" value="Genomic_DNA"/>
</dbReference>
<keyword evidence="1" id="KW-0812">Transmembrane</keyword>
<dbReference type="Pfam" id="PF11449">
    <property type="entry name" value="ArsP_2"/>
    <property type="match status" value="1"/>
</dbReference>
<feature type="transmembrane region" description="Helical" evidence="1">
    <location>
        <begin position="191"/>
        <end position="210"/>
    </location>
</feature>
<accession>A0A7G9YVM8</accession>
<evidence type="ECO:0000256" key="1">
    <source>
        <dbReference type="SAM" id="Phobius"/>
    </source>
</evidence>
<feature type="transmembrane region" description="Helical" evidence="1">
    <location>
        <begin position="166"/>
        <end position="185"/>
    </location>
</feature>
<feature type="transmembrane region" description="Helical" evidence="1">
    <location>
        <begin position="231"/>
        <end position="249"/>
    </location>
</feature>
<proteinExistence type="predicted"/>
<evidence type="ECO:0008006" key="3">
    <source>
        <dbReference type="Google" id="ProtNLM"/>
    </source>
</evidence>
<dbReference type="AlphaFoldDB" id="A0A7G9YVM8"/>